<dbReference type="AlphaFoldDB" id="A0A1A0HAD8"/>
<dbReference type="PANTHER" id="PTHR12775">
    <property type="entry name" value="PROTEIN C20ORF43 HOMOLOG"/>
    <property type="match status" value="1"/>
</dbReference>
<name>A0A1A0HAD8_9ASCO</name>
<evidence type="ECO:0000256" key="1">
    <source>
        <dbReference type="ARBA" id="ARBA00009885"/>
    </source>
</evidence>
<protein>
    <submittedName>
        <fullName evidence="2">Uncharacterized protein</fullName>
    </submittedName>
</protein>
<feature type="non-terminal residue" evidence="2">
    <location>
        <position position="216"/>
    </location>
</feature>
<reference evidence="2 3" key="1">
    <citation type="submission" date="2016-05" db="EMBL/GenBank/DDBJ databases">
        <title>Comparative genomics of biotechnologically important yeasts.</title>
        <authorList>
            <consortium name="DOE Joint Genome Institute"/>
            <person name="Riley R."/>
            <person name="Haridas S."/>
            <person name="Wolfe K.H."/>
            <person name="Lopes M.R."/>
            <person name="Hittinger C.T."/>
            <person name="Goker M."/>
            <person name="Salamov A."/>
            <person name="Wisecaver J."/>
            <person name="Long T.M."/>
            <person name="Aerts A.L."/>
            <person name="Barry K."/>
            <person name="Choi C."/>
            <person name="Clum A."/>
            <person name="Coughlan A.Y."/>
            <person name="Deshpande S."/>
            <person name="Douglass A.P."/>
            <person name="Hanson S.J."/>
            <person name="Klenk H.-P."/>
            <person name="LaButti K."/>
            <person name="Lapidus A."/>
            <person name="Lindquist E."/>
            <person name="Lipzen A."/>
            <person name="Meier-kolthoff J.P."/>
            <person name="Ohm R.A."/>
            <person name="Otillar R.P."/>
            <person name="Pangilinan J."/>
            <person name="Peng Y."/>
            <person name="Rokas A."/>
            <person name="Rosa C.A."/>
            <person name="Scheuner C."/>
            <person name="Sibirny A.A."/>
            <person name="Slot J.C."/>
            <person name="Stielow J.B."/>
            <person name="Sun H."/>
            <person name="Kurtzman C.P."/>
            <person name="Blackwell M."/>
            <person name="Grigoriev I.V."/>
            <person name="Jeffries T.W."/>
        </authorList>
    </citation>
    <scope>NUCLEOTIDE SEQUENCE [LARGE SCALE GENOMIC DNA]</scope>
    <source>
        <strain evidence="2 3">NRRL YB-4993</strain>
    </source>
</reference>
<evidence type="ECO:0000313" key="2">
    <source>
        <dbReference type="EMBL" id="OBA21094.1"/>
    </source>
</evidence>
<comment type="caution">
    <text evidence="2">The sequence shown here is derived from an EMBL/GenBank/DDBJ whole genome shotgun (WGS) entry which is preliminary data.</text>
</comment>
<dbReference type="GeneID" id="30027828"/>
<keyword evidence="3" id="KW-1185">Reference proteome</keyword>
<dbReference type="OrthoDB" id="247013at2759"/>
<dbReference type="InterPro" id="IPR027799">
    <property type="entry name" value="Rtf2_RING-finger"/>
</dbReference>
<dbReference type="Proteomes" id="UP000092555">
    <property type="component" value="Unassembled WGS sequence"/>
</dbReference>
<dbReference type="InterPro" id="IPR006735">
    <property type="entry name" value="Rtf2"/>
</dbReference>
<proteinExistence type="inferred from homology"/>
<dbReference type="RefSeq" id="XP_018711604.1">
    <property type="nucleotide sequence ID" value="XM_018854852.1"/>
</dbReference>
<dbReference type="CDD" id="cd16653">
    <property type="entry name" value="RING-like_Rtf2"/>
    <property type="match status" value="1"/>
</dbReference>
<organism evidence="2 3">
    <name type="scientific">Metschnikowia bicuspidata var. bicuspidata NRRL YB-4993</name>
    <dbReference type="NCBI Taxonomy" id="869754"/>
    <lineage>
        <taxon>Eukaryota</taxon>
        <taxon>Fungi</taxon>
        <taxon>Dikarya</taxon>
        <taxon>Ascomycota</taxon>
        <taxon>Saccharomycotina</taxon>
        <taxon>Pichiomycetes</taxon>
        <taxon>Metschnikowiaceae</taxon>
        <taxon>Metschnikowia</taxon>
    </lineage>
</organism>
<gene>
    <name evidence="2" type="ORF">METBIDRAFT_19241</name>
</gene>
<dbReference type="PANTHER" id="PTHR12775:SF0">
    <property type="entry name" value="REPLICATION TERMINATION FACTOR 2"/>
    <property type="match status" value="1"/>
</dbReference>
<evidence type="ECO:0000313" key="3">
    <source>
        <dbReference type="Proteomes" id="UP000092555"/>
    </source>
</evidence>
<dbReference type="Pfam" id="PF04641">
    <property type="entry name" value="Rtf2"/>
    <property type="match status" value="1"/>
</dbReference>
<dbReference type="GO" id="GO:0006274">
    <property type="term" value="P:DNA replication termination"/>
    <property type="evidence" value="ECO:0007669"/>
    <property type="project" value="TreeGrafter"/>
</dbReference>
<dbReference type="EMBL" id="LXTC01000003">
    <property type="protein sequence ID" value="OBA21094.1"/>
    <property type="molecule type" value="Genomic_DNA"/>
</dbReference>
<comment type="similarity">
    <text evidence="1">Belongs to the rtf2 family.</text>
</comment>
<accession>A0A1A0HAD8</accession>
<dbReference type="GO" id="GO:0005634">
    <property type="term" value="C:nucleus"/>
    <property type="evidence" value="ECO:0007669"/>
    <property type="project" value="TreeGrafter"/>
</dbReference>
<sequence length="216" mass="24050">MGNDGGTIARGQDLRAVYAKNDALTHEPIENLQNSLLSVCSLTSLPLYEHGQGRAIVSDYQGKLYLKEQLLEFLLSKRSGTLGVSATPRLDHINGLGDFIDVHVTWSPLGTVTCPVTKTSKTPKSTFVYLRPCGCVFSSRLLSDLRTYRKVPENEPNAAIVEKCPNCSESFAFNYDVVILNPQADAAYEEFNSRNFKYLTEKLHVGHAKKPQKKRK</sequence>